<feature type="region of interest" description="Disordered" evidence="1">
    <location>
        <begin position="55"/>
        <end position="87"/>
    </location>
</feature>
<dbReference type="EMBL" id="BKCJ010002445">
    <property type="protein sequence ID" value="GEU48608.1"/>
    <property type="molecule type" value="Genomic_DNA"/>
</dbReference>
<feature type="compositionally biased region" description="Basic residues" evidence="1">
    <location>
        <begin position="71"/>
        <end position="82"/>
    </location>
</feature>
<feature type="region of interest" description="Disordered" evidence="1">
    <location>
        <begin position="233"/>
        <end position="252"/>
    </location>
</feature>
<sequence length="366" mass="41584">MDTDKVIESKDEPRLSGSYVRSLVKHLTTTTTKDPLDSDGQLAQNVTQNGKFLNDVSNTKKQGMPTPPPQQHKKQVRRRLHNSKPYQERLLNMAEARREIVTALKFHRASMKQQESSSSAAHNHDIKPNQYQSLGHEKKSKSRRILSLYPSNTTTATTTLTSSYSSLSFEPPLPSYWPISTMAPPPPQPPPESSYDNLNFVLPSQTLGLNLNFQNFQNLETNLYHKPMSIYSPSSSSSTPEMEKPVLSSSSGLHHAMDDEEMEEIRSLGEQHQIEWNDTVNLVSSARWCSFLQNMEIEADESDEYDKLRQFDDQVMEFPSWLINANESSCLEQNLDDRFSDAYFQDSALPCMDIGEIEAMDGEWLA</sequence>
<feature type="region of interest" description="Disordered" evidence="1">
    <location>
        <begin position="108"/>
        <end position="142"/>
    </location>
</feature>
<dbReference type="PANTHER" id="PTHR37256">
    <property type="entry name" value="E1A-BINDING PROTEIN P400-LIKE"/>
    <property type="match status" value="1"/>
</dbReference>
<name>A0A6L2KGK1_TANCI</name>
<accession>A0A6L2KGK1</accession>
<gene>
    <name evidence="2" type="ORF">Tci_020586</name>
</gene>
<organism evidence="2">
    <name type="scientific">Tanacetum cinerariifolium</name>
    <name type="common">Dalmatian daisy</name>
    <name type="synonym">Chrysanthemum cinerariifolium</name>
    <dbReference type="NCBI Taxonomy" id="118510"/>
    <lineage>
        <taxon>Eukaryota</taxon>
        <taxon>Viridiplantae</taxon>
        <taxon>Streptophyta</taxon>
        <taxon>Embryophyta</taxon>
        <taxon>Tracheophyta</taxon>
        <taxon>Spermatophyta</taxon>
        <taxon>Magnoliopsida</taxon>
        <taxon>eudicotyledons</taxon>
        <taxon>Gunneridae</taxon>
        <taxon>Pentapetalae</taxon>
        <taxon>asterids</taxon>
        <taxon>campanulids</taxon>
        <taxon>Asterales</taxon>
        <taxon>Asteraceae</taxon>
        <taxon>Asteroideae</taxon>
        <taxon>Anthemideae</taxon>
        <taxon>Anthemidinae</taxon>
        <taxon>Tanacetum</taxon>
    </lineage>
</organism>
<dbReference type="AlphaFoldDB" id="A0A6L2KGK1"/>
<evidence type="ECO:0000256" key="1">
    <source>
        <dbReference type="SAM" id="MobiDB-lite"/>
    </source>
</evidence>
<protein>
    <recommendedName>
        <fullName evidence="3">Hydroxyproline-rich glycoprotein family protein</fullName>
    </recommendedName>
</protein>
<evidence type="ECO:0008006" key="3">
    <source>
        <dbReference type="Google" id="ProtNLM"/>
    </source>
</evidence>
<feature type="compositionally biased region" description="Polar residues" evidence="1">
    <location>
        <begin position="111"/>
        <end position="121"/>
    </location>
</feature>
<reference evidence="2" key="1">
    <citation type="journal article" date="2019" name="Sci. Rep.">
        <title>Draft genome of Tanacetum cinerariifolium, the natural source of mosquito coil.</title>
        <authorList>
            <person name="Yamashiro T."/>
            <person name="Shiraishi A."/>
            <person name="Satake H."/>
            <person name="Nakayama K."/>
        </authorList>
    </citation>
    <scope>NUCLEOTIDE SEQUENCE</scope>
</reference>
<proteinExistence type="predicted"/>
<dbReference type="PANTHER" id="PTHR37256:SF1">
    <property type="entry name" value="MYB-LIKE PROTEIN A"/>
    <property type="match status" value="1"/>
</dbReference>
<evidence type="ECO:0000313" key="2">
    <source>
        <dbReference type="EMBL" id="GEU48608.1"/>
    </source>
</evidence>
<comment type="caution">
    <text evidence="2">The sequence shown here is derived from an EMBL/GenBank/DDBJ whole genome shotgun (WGS) entry which is preliminary data.</text>
</comment>